<organism evidence="2 3">
    <name type="scientific">Paratrimastix pyriformis</name>
    <dbReference type="NCBI Taxonomy" id="342808"/>
    <lineage>
        <taxon>Eukaryota</taxon>
        <taxon>Metamonada</taxon>
        <taxon>Preaxostyla</taxon>
        <taxon>Paratrimastigidae</taxon>
        <taxon>Paratrimastix</taxon>
    </lineage>
</organism>
<feature type="region of interest" description="Disordered" evidence="1">
    <location>
        <begin position="24"/>
        <end position="50"/>
    </location>
</feature>
<protein>
    <submittedName>
        <fullName evidence="2">Uncharacterized protein</fullName>
    </submittedName>
</protein>
<proteinExistence type="predicted"/>
<keyword evidence="3" id="KW-1185">Reference proteome</keyword>
<reference evidence="2" key="1">
    <citation type="journal article" date="2022" name="bioRxiv">
        <title>Genomics of Preaxostyla Flagellates Illuminates Evolutionary Transitions and the Path Towards Mitochondrial Loss.</title>
        <authorList>
            <person name="Novak L.V.F."/>
            <person name="Treitli S.C."/>
            <person name="Pyrih J."/>
            <person name="Halakuc P."/>
            <person name="Pipaliya S.V."/>
            <person name="Vacek V."/>
            <person name="Brzon O."/>
            <person name="Soukal P."/>
            <person name="Eme L."/>
            <person name="Dacks J.B."/>
            <person name="Karnkowska A."/>
            <person name="Elias M."/>
            <person name="Hampl V."/>
        </authorList>
    </citation>
    <scope>NUCLEOTIDE SEQUENCE</scope>
    <source>
        <strain evidence="2">RCP-MX</strain>
    </source>
</reference>
<name>A0ABQ8U9S4_9EUKA</name>
<gene>
    <name evidence="2" type="ORF">PAPYR_10998</name>
</gene>
<dbReference type="Proteomes" id="UP001141327">
    <property type="component" value="Unassembled WGS sequence"/>
</dbReference>
<evidence type="ECO:0000313" key="3">
    <source>
        <dbReference type="Proteomes" id="UP001141327"/>
    </source>
</evidence>
<dbReference type="EMBL" id="JAPMOS010000165">
    <property type="protein sequence ID" value="KAJ4454337.1"/>
    <property type="molecule type" value="Genomic_DNA"/>
</dbReference>
<comment type="caution">
    <text evidence="2">The sequence shown here is derived from an EMBL/GenBank/DDBJ whole genome shotgun (WGS) entry which is preliminary data.</text>
</comment>
<evidence type="ECO:0000256" key="1">
    <source>
        <dbReference type="SAM" id="MobiDB-lite"/>
    </source>
</evidence>
<accession>A0ABQ8U9S4</accession>
<sequence length="93" mass="9746">MVGPQPKKSWSLVGLLRKNWSLGGPSFAKPVPTGRDQTGRSFVSDPWNLVPSTQTGQTSVEILGRQAIGDDALAATHTVAPSALVHEDVGPTA</sequence>
<evidence type="ECO:0000313" key="2">
    <source>
        <dbReference type="EMBL" id="KAJ4454337.1"/>
    </source>
</evidence>